<proteinExistence type="predicted"/>
<comment type="caution">
    <text evidence="1">The sequence shown here is derived from an EMBL/GenBank/DDBJ whole genome shotgun (WGS) entry which is preliminary data.</text>
</comment>
<reference evidence="1 2" key="1">
    <citation type="submission" date="2023-03" db="EMBL/GenBank/DDBJ databases">
        <title>Genome insight into feeding habits of ladybird beetles.</title>
        <authorList>
            <person name="Li H.-S."/>
            <person name="Huang Y.-H."/>
            <person name="Pang H."/>
        </authorList>
    </citation>
    <scope>NUCLEOTIDE SEQUENCE [LARGE SCALE GENOMIC DNA]</scope>
    <source>
        <strain evidence="1">SYSU_2023b</strain>
        <tissue evidence="1">Whole body</tissue>
    </source>
</reference>
<dbReference type="AlphaFoldDB" id="A0AAW1V0J8"/>
<organism evidence="1 2">
    <name type="scientific">Henosepilachna vigintioctopunctata</name>
    <dbReference type="NCBI Taxonomy" id="420089"/>
    <lineage>
        <taxon>Eukaryota</taxon>
        <taxon>Metazoa</taxon>
        <taxon>Ecdysozoa</taxon>
        <taxon>Arthropoda</taxon>
        <taxon>Hexapoda</taxon>
        <taxon>Insecta</taxon>
        <taxon>Pterygota</taxon>
        <taxon>Neoptera</taxon>
        <taxon>Endopterygota</taxon>
        <taxon>Coleoptera</taxon>
        <taxon>Polyphaga</taxon>
        <taxon>Cucujiformia</taxon>
        <taxon>Coccinelloidea</taxon>
        <taxon>Coccinellidae</taxon>
        <taxon>Epilachninae</taxon>
        <taxon>Epilachnini</taxon>
        <taxon>Henosepilachna</taxon>
    </lineage>
</organism>
<gene>
    <name evidence="1" type="ORF">WA026_012410</name>
</gene>
<evidence type="ECO:0000313" key="2">
    <source>
        <dbReference type="Proteomes" id="UP001431783"/>
    </source>
</evidence>
<dbReference type="EMBL" id="JARQZJ010000096">
    <property type="protein sequence ID" value="KAK9885646.1"/>
    <property type="molecule type" value="Genomic_DNA"/>
</dbReference>
<name>A0AAW1V0J8_9CUCU</name>
<accession>A0AAW1V0J8</accession>
<dbReference type="Gene3D" id="3.40.50.2300">
    <property type="match status" value="1"/>
</dbReference>
<evidence type="ECO:0000313" key="1">
    <source>
        <dbReference type="EMBL" id="KAK9885646.1"/>
    </source>
</evidence>
<dbReference type="Proteomes" id="UP001431783">
    <property type="component" value="Unassembled WGS sequence"/>
</dbReference>
<keyword evidence="2" id="KW-1185">Reference proteome</keyword>
<sequence>MKHNVLIPNKKPFGVFINDSKTHFDELDHWENNITTGNSENLTDAPLCGRELANDIYLSGSKVVNVLGLFELSTKWGKREAGESEVWAAKIAIERINRLNIIPGYSMNLLVNDTKVSF</sequence>
<protein>
    <submittedName>
        <fullName evidence="1">Uncharacterized protein</fullName>
    </submittedName>
</protein>